<dbReference type="InterPro" id="IPR001387">
    <property type="entry name" value="Cro/C1-type_HTH"/>
</dbReference>
<dbReference type="RefSeq" id="WP_048451897.1">
    <property type="nucleotide sequence ID" value="NZ_JBNNPJ010000301.1"/>
</dbReference>
<sequence>MSNPKKTYRSDLLGALHQGAEDLHAIGAIDKATMRRFDLSCLTPVEPLAPDAIRAIRERAQMSQAIFARALNVTTSLVSKWERGDSKPGGASLKLLSLVAHKGIDAIL</sequence>
<gene>
    <name evidence="5" type="ORF">VQ03_16100</name>
</gene>
<dbReference type="OrthoDB" id="9799384at2"/>
<dbReference type="EMBL" id="LABZ01000112">
    <property type="protein sequence ID" value="KMO39144.1"/>
    <property type="molecule type" value="Genomic_DNA"/>
</dbReference>
<evidence type="ECO:0000256" key="2">
    <source>
        <dbReference type="ARBA" id="ARBA00023125"/>
    </source>
</evidence>
<dbReference type="InterPro" id="IPR010982">
    <property type="entry name" value="Lambda_DNA-bd_dom_sf"/>
</dbReference>
<dbReference type="Proteomes" id="UP000036449">
    <property type="component" value="Unassembled WGS sequence"/>
</dbReference>
<dbReference type="PATRIC" id="fig|1187852.3.peg.415"/>
<evidence type="ECO:0000256" key="3">
    <source>
        <dbReference type="ARBA" id="ARBA00023163"/>
    </source>
</evidence>
<keyword evidence="6" id="KW-1185">Reference proteome</keyword>
<dbReference type="PANTHER" id="PTHR36511">
    <property type="entry name" value="MERR FAMILY BACTERIAL REGULATORY PROTEIN"/>
    <property type="match status" value="1"/>
</dbReference>
<dbReference type="PROSITE" id="PS50943">
    <property type="entry name" value="HTH_CROC1"/>
    <property type="match status" value="1"/>
</dbReference>
<protein>
    <submittedName>
        <fullName evidence="5">DNA-binding protein</fullName>
    </submittedName>
</protein>
<dbReference type="SUPFAM" id="SSF47413">
    <property type="entry name" value="lambda repressor-like DNA-binding domains"/>
    <property type="match status" value="1"/>
</dbReference>
<evidence type="ECO:0000313" key="6">
    <source>
        <dbReference type="Proteomes" id="UP000036449"/>
    </source>
</evidence>
<dbReference type="SMART" id="SM00530">
    <property type="entry name" value="HTH_XRE"/>
    <property type="match status" value="1"/>
</dbReference>
<evidence type="ECO:0000256" key="1">
    <source>
        <dbReference type="ARBA" id="ARBA00023015"/>
    </source>
</evidence>
<dbReference type="Pfam" id="PF01381">
    <property type="entry name" value="HTH_3"/>
    <property type="match status" value="1"/>
</dbReference>
<dbReference type="CDD" id="cd00093">
    <property type="entry name" value="HTH_XRE"/>
    <property type="match status" value="1"/>
</dbReference>
<dbReference type="PANTHER" id="PTHR36511:SF3">
    <property type="entry name" value="ANTITOXIN HIGA-2"/>
    <property type="match status" value="1"/>
</dbReference>
<dbReference type="AlphaFoldDB" id="A0A0J6SZI0"/>
<feature type="domain" description="HTH cro/C1-type" evidence="4">
    <location>
        <begin position="53"/>
        <end position="107"/>
    </location>
</feature>
<proteinExistence type="predicted"/>
<keyword evidence="3" id="KW-0804">Transcription</keyword>
<dbReference type="GO" id="GO:0003677">
    <property type="term" value="F:DNA binding"/>
    <property type="evidence" value="ECO:0007669"/>
    <property type="project" value="UniProtKB-KW"/>
</dbReference>
<reference evidence="5 6" key="1">
    <citation type="submission" date="2015-03" db="EMBL/GenBank/DDBJ databases">
        <title>Genome sequencing of Methylobacterium tarhaniae DSM 25844.</title>
        <authorList>
            <person name="Chaudhry V."/>
            <person name="Patil P.B."/>
        </authorList>
    </citation>
    <scope>NUCLEOTIDE SEQUENCE [LARGE SCALE GENOMIC DNA]</scope>
    <source>
        <strain evidence="5 6">DSM 25844</strain>
    </source>
</reference>
<accession>A0A0J6SZI0</accession>
<evidence type="ECO:0000259" key="4">
    <source>
        <dbReference type="PROSITE" id="PS50943"/>
    </source>
</evidence>
<name>A0A0J6SZI0_9HYPH</name>
<dbReference type="InterPro" id="IPR052359">
    <property type="entry name" value="HTH-type_reg/antitoxin"/>
</dbReference>
<evidence type="ECO:0000313" key="5">
    <source>
        <dbReference type="EMBL" id="KMO39144.1"/>
    </source>
</evidence>
<keyword evidence="1" id="KW-0805">Transcription regulation</keyword>
<dbReference type="Gene3D" id="1.10.260.40">
    <property type="entry name" value="lambda repressor-like DNA-binding domains"/>
    <property type="match status" value="1"/>
</dbReference>
<comment type="caution">
    <text evidence="5">The sequence shown here is derived from an EMBL/GenBank/DDBJ whole genome shotgun (WGS) entry which is preliminary data.</text>
</comment>
<organism evidence="5 6">
    <name type="scientific">Methylobacterium tarhaniae</name>
    <dbReference type="NCBI Taxonomy" id="1187852"/>
    <lineage>
        <taxon>Bacteria</taxon>
        <taxon>Pseudomonadati</taxon>
        <taxon>Pseudomonadota</taxon>
        <taxon>Alphaproteobacteria</taxon>
        <taxon>Hyphomicrobiales</taxon>
        <taxon>Methylobacteriaceae</taxon>
        <taxon>Methylobacterium</taxon>
    </lineage>
</organism>
<keyword evidence="2 5" id="KW-0238">DNA-binding</keyword>